<keyword evidence="4 6" id="KW-0067">ATP-binding</keyword>
<keyword evidence="2" id="KW-0813">Transport</keyword>
<evidence type="ECO:0000313" key="7">
    <source>
        <dbReference type="Proteomes" id="UP000824180"/>
    </source>
</evidence>
<accession>A0A9E2NUR1</accession>
<organism evidence="6 7">
    <name type="scientific">Candidatus Limosilactobacillus merdavium</name>
    <dbReference type="NCBI Taxonomy" id="2838651"/>
    <lineage>
        <taxon>Bacteria</taxon>
        <taxon>Bacillati</taxon>
        <taxon>Bacillota</taxon>
        <taxon>Bacilli</taxon>
        <taxon>Lactobacillales</taxon>
        <taxon>Lactobacillaceae</taxon>
        <taxon>Limosilactobacillus</taxon>
    </lineage>
</organism>
<dbReference type="PROSITE" id="PS00211">
    <property type="entry name" value="ABC_TRANSPORTER_1"/>
    <property type="match status" value="1"/>
</dbReference>
<dbReference type="GO" id="GO:0005524">
    <property type="term" value="F:ATP binding"/>
    <property type="evidence" value="ECO:0007669"/>
    <property type="project" value="UniProtKB-KW"/>
</dbReference>
<evidence type="ECO:0000256" key="3">
    <source>
        <dbReference type="ARBA" id="ARBA00022741"/>
    </source>
</evidence>
<comment type="caution">
    <text evidence="6">The sequence shown here is derived from an EMBL/GenBank/DDBJ whole genome shotgun (WGS) entry which is preliminary data.</text>
</comment>
<evidence type="ECO:0000313" key="6">
    <source>
        <dbReference type="EMBL" id="MBU3829476.1"/>
    </source>
</evidence>
<evidence type="ECO:0000256" key="1">
    <source>
        <dbReference type="ARBA" id="ARBA00005417"/>
    </source>
</evidence>
<gene>
    <name evidence="6" type="ORF">H9843_01005</name>
</gene>
<evidence type="ECO:0000256" key="4">
    <source>
        <dbReference type="ARBA" id="ARBA00022840"/>
    </source>
</evidence>
<reference evidence="6" key="1">
    <citation type="journal article" date="2021" name="PeerJ">
        <title>Extensive microbial diversity within the chicken gut microbiome revealed by metagenomics and culture.</title>
        <authorList>
            <person name="Gilroy R."/>
            <person name="Ravi A."/>
            <person name="Getino M."/>
            <person name="Pursley I."/>
            <person name="Horton D.L."/>
            <person name="Alikhan N.F."/>
            <person name="Baker D."/>
            <person name="Gharbi K."/>
            <person name="Hall N."/>
            <person name="Watson M."/>
            <person name="Adriaenssens E.M."/>
            <person name="Foster-Nyarko E."/>
            <person name="Jarju S."/>
            <person name="Secka A."/>
            <person name="Antonio M."/>
            <person name="Oren A."/>
            <person name="Chaudhuri R.R."/>
            <person name="La Ragione R."/>
            <person name="Hildebrand F."/>
            <person name="Pallen M.J."/>
        </authorList>
    </citation>
    <scope>NUCLEOTIDE SEQUENCE</scope>
    <source>
        <strain evidence="6">876</strain>
    </source>
</reference>
<protein>
    <submittedName>
        <fullName evidence="6">ATP-binding cassette domain-containing protein</fullName>
    </submittedName>
</protein>
<sequence length="293" mass="32719">MLKVNHVNIYYGRKKAVSDVSFAIHPGEIVGLIGPNGAGKTTIMKTLLGLTKFNGEISFNDQTISENNHKALGSVGALIEQPAIYPFLSGLQNLQLYSRDQNELNNLVKRLGMSSYIKQKSKGYSVGMKQKLGIALALLNHPQFVILDEPMNGLDVEATILIRQIIKEYSSNGTAFLISSHVLSELQKVMTSIIIINNGRVILNTSVDKFNQQSKSMLMFKTTNMAKSRQLLNNYLVPDKHNSSSLIIKNEDSITVQQLLSENQIWLTELKPFGLTFEQAIVDILRKRRGDKQ</sequence>
<comment type="similarity">
    <text evidence="1">Belongs to the ABC transporter superfamily.</text>
</comment>
<dbReference type="InterPro" id="IPR027417">
    <property type="entry name" value="P-loop_NTPase"/>
</dbReference>
<name>A0A9E2NUR1_9LACO</name>
<dbReference type="PROSITE" id="PS50893">
    <property type="entry name" value="ABC_TRANSPORTER_2"/>
    <property type="match status" value="1"/>
</dbReference>
<dbReference type="Proteomes" id="UP000824180">
    <property type="component" value="Unassembled WGS sequence"/>
</dbReference>
<reference evidence="6" key="2">
    <citation type="submission" date="2021-04" db="EMBL/GenBank/DDBJ databases">
        <authorList>
            <person name="Gilroy R."/>
        </authorList>
    </citation>
    <scope>NUCLEOTIDE SEQUENCE</scope>
    <source>
        <strain evidence="6">876</strain>
    </source>
</reference>
<dbReference type="GO" id="GO:0016887">
    <property type="term" value="F:ATP hydrolysis activity"/>
    <property type="evidence" value="ECO:0007669"/>
    <property type="project" value="InterPro"/>
</dbReference>
<evidence type="ECO:0000259" key="5">
    <source>
        <dbReference type="PROSITE" id="PS50893"/>
    </source>
</evidence>
<proteinExistence type="inferred from homology"/>
<dbReference type="PANTHER" id="PTHR43335">
    <property type="entry name" value="ABC TRANSPORTER, ATP-BINDING PROTEIN"/>
    <property type="match status" value="1"/>
</dbReference>
<dbReference type="Gene3D" id="3.40.50.300">
    <property type="entry name" value="P-loop containing nucleotide triphosphate hydrolases"/>
    <property type="match status" value="1"/>
</dbReference>
<dbReference type="Pfam" id="PF00005">
    <property type="entry name" value="ABC_tran"/>
    <property type="match status" value="1"/>
</dbReference>
<dbReference type="PANTHER" id="PTHR43335:SF4">
    <property type="entry name" value="ABC TRANSPORTER, ATP-BINDING PROTEIN"/>
    <property type="match status" value="1"/>
</dbReference>
<dbReference type="EMBL" id="JAHLFK010000006">
    <property type="protein sequence ID" value="MBU3829476.1"/>
    <property type="molecule type" value="Genomic_DNA"/>
</dbReference>
<dbReference type="SMART" id="SM00382">
    <property type="entry name" value="AAA"/>
    <property type="match status" value="1"/>
</dbReference>
<keyword evidence="3" id="KW-0547">Nucleotide-binding</keyword>
<dbReference type="InterPro" id="IPR003439">
    <property type="entry name" value="ABC_transporter-like_ATP-bd"/>
</dbReference>
<evidence type="ECO:0000256" key="2">
    <source>
        <dbReference type="ARBA" id="ARBA00022448"/>
    </source>
</evidence>
<dbReference type="InterPro" id="IPR003593">
    <property type="entry name" value="AAA+_ATPase"/>
</dbReference>
<feature type="domain" description="ABC transporter" evidence="5">
    <location>
        <begin position="2"/>
        <end position="223"/>
    </location>
</feature>
<dbReference type="InterPro" id="IPR017871">
    <property type="entry name" value="ABC_transporter-like_CS"/>
</dbReference>
<dbReference type="AlphaFoldDB" id="A0A9E2NUR1"/>
<dbReference type="SUPFAM" id="SSF52540">
    <property type="entry name" value="P-loop containing nucleoside triphosphate hydrolases"/>
    <property type="match status" value="1"/>
</dbReference>